<feature type="domain" description="GmrSD restriction endonucleases N-terminal" evidence="1">
    <location>
        <begin position="48"/>
        <end position="168"/>
    </location>
</feature>
<proteinExistence type="predicted"/>
<name>A0A951PS25_9CYAN</name>
<reference evidence="2" key="1">
    <citation type="submission" date="2021-05" db="EMBL/GenBank/DDBJ databases">
        <authorList>
            <person name="Pietrasiak N."/>
            <person name="Ward R."/>
            <person name="Stajich J.E."/>
            <person name="Kurbessoian T."/>
        </authorList>
    </citation>
    <scope>NUCLEOTIDE SEQUENCE</scope>
    <source>
        <strain evidence="2">CPER-KK1</strain>
    </source>
</reference>
<dbReference type="AlphaFoldDB" id="A0A951PS25"/>
<organism evidence="2 3">
    <name type="scientific">Symplocastrum torsivum CPER-KK1</name>
    <dbReference type="NCBI Taxonomy" id="450513"/>
    <lineage>
        <taxon>Bacteria</taxon>
        <taxon>Bacillati</taxon>
        <taxon>Cyanobacteriota</taxon>
        <taxon>Cyanophyceae</taxon>
        <taxon>Oscillatoriophycideae</taxon>
        <taxon>Oscillatoriales</taxon>
        <taxon>Microcoleaceae</taxon>
        <taxon>Symplocastrum</taxon>
    </lineage>
</organism>
<dbReference type="Pfam" id="PF03235">
    <property type="entry name" value="GmrSD_N"/>
    <property type="match status" value="1"/>
</dbReference>
<reference evidence="2" key="2">
    <citation type="journal article" date="2022" name="Microbiol. Resour. Announc.">
        <title>Metagenome Sequencing to Explore Phylogenomics of Terrestrial Cyanobacteria.</title>
        <authorList>
            <person name="Ward R.D."/>
            <person name="Stajich J.E."/>
            <person name="Johansen J.R."/>
            <person name="Huntemann M."/>
            <person name="Clum A."/>
            <person name="Foster B."/>
            <person name="Foster B."/>
            <person name="Roux S."/>
            <person name="Palaniappan K."/>
            <person name="Varghese N."/>
            <person name="Mukherjee S."/>
            <person name="Reddy T.B.K."/>
            <person name="Daum C."/>
            <person name="Copeland A."/>
            <person name="Chen I.A."/>
            <person name="Ivanova N.N."/>
            <person name="Kyrpides N.C."/>
            <person name="Shapiro N."/>
            <person name="Eloe-Fadrosh E.A."/>
            <person name="Pietrasiak N."/>
        </authorList>
    </citation>
    <scope>NUCLEOTIDE SEQUENCE</scope>
    <source>
        <strain evidence="2">CPER-KK1</strain>
    </source>
</reference>
<evidence type="ECO:0000259" key="1">
    <source>
        <dbReference type="Pfam" id="PF03235"/>
    </source>
</evidence>
<dbReference type="EMBL" id="JAHHIF010000081">
    <property type="protein sequence ID" value="MBW4549065.1"/>
    <property type="molecule type" value="Genomic_DNA"/>
</dbReference>
<dbReference type="InterPro" id="IPR004919">
    <property type="entry name" value="GmrSD_N"/>
</dbReference>
<dbReference type="PANTHER" id="PTHR39639">
    <property type="entry name" value="CHROMOSOME 16, WHOLE GENOME SHOTGUN SEQUENCE"/>
    <property type="match status" value="1"/>
</dbReference>
<dbReference type="PANTHER" id="PTHR39639:SF1">
    <property type="entry name" value="DUF262 DOMAIN-CONTAINING PROTEIN"/>
    <property type="match status" value="1"/>
</dbReference>
<comment type="caution">
    <text evidence="2">The sequence shown here is derived from an EMBL/GenBank/DDBJ whole genome shotgun (WGS) entry which is preliminary data.</text>
</comment>
<evidence type="ECO:0000313" key="3">
    <source>
        <dbReference type="Proteomes" id="UP000753908"/>
    </source>
</evidence>
<protein>
    <submittedName>
        <fullName evidence="2">DUF262 domain-containing protein</fullName>
    </submittedName>
</protein>
<evidence type="ECO:0000313" key="2">
    <source>
        <dbReference type="EMBL" id="MBW4549065.1"/>
    </source>
</evidence>
<gene>
    <name evidence="2" type="ORF">KME25_32370</name>
</gene>
<dbReference type="Proteomes" id="UP000753908">
    <property type="component" value="Unassembled WGS sequence"/>
</dbReference>
<accession>A0A951PS25</accession>
<sequence length="176" mass="20530">MNNFTNTSDAELNALYESGERRVLNEFNRIKLPELVEALKKPGYVNLPPLHQRMVLWDSVQQSRLIESFITNIPVPPMVFYEQEHKSYEVIDGLERISTIQAFYKNQLKLNGLELWSELNRCTYAELPWKVRTALDRRSISYIVIIAPIESTSAEALYLKQLAFERLNIGRAYPCY</sequence>